<evidence type="ECO:0000256" key="2">
    <source>
        <dbReference type="ARBA" id="ARBA00022692"/>
    </source>
</evidence>
<dbReference type="InterPro" id="IPR018966">
    <property type="entry name" value="VTC_domain"/>
</dbReference>
<dbReference type="EMBL" id="CAICTM010000230">
    <property type="protein sequence ID" value="CAB9505437.1"/>
    <property type="molecule type" value="Genomic_DNA"/>
</dbReference>
<evidence type="ECO:0000313" key="10">
    <source>
        <dbReference type="EMBL" id="CAB9505437.1"/>
    </source>
</evidence>
<dbReference type="Proteomes" id="UP001153069">
    <property type="component" value="Unassembled WGS sequence"/>
</dbReference>
<keyword evidence="2 7" id="KW-0812">Transmembrane</keyword>
<dbReference type="PANTHER" id="PTHR46140:SF1">
    <property type="entry name" value="VACUOLAR TRANSPORTER CHAPERONE COMPLEX SUBUNIT 4-RELATED"/>
    <property type="match status" value="1"/>
</dbReference>
<dbReference type="InterPro" id="IPR003807">
    <property type="entry name" value="DUF202"/>
</dbReference>
<comment type="subcellular location">
    <subcellularLocation>
        <location evidence="1">Endomembrane system</location>
        <topology evidence="1">Multi-pass membrane protein</topology>
    </subcellularLocation>
</comment>
<name>A0A9N8HA66_9STRA</name>
<dbReference type="InterPro" id="IPR042267">
    <property type="entry name" value="VTC_sf"/>
</dbReference>
<dbReference type="PANTHER" id="PTHR46140">
    <property type="entry name" value="VACUOLAR TRANSPORTER CHAPERONE 1-RELATED"/>
    <property type="match status" value="1"/>
</dbReference>
<evidence type="ECO:0000256" key="5">
    <source>
        <dbReference type="SAM" id="Coils"/>
    </source>
</evidence>
<keyword evidence="5" id="KW-0175">Coiled coil</keyword>
<dbReference type="InterPro" id="IPR051572">
    <property type="entry name" value="VTC_Complex_Subunit"/>
</dbReference>
<feature type="region of interest" description="Disordered" evidence="6">
    <location>
        <begin position="1"/>
        <end position="30"/>
    </location>
</feature>
<dbReference type="GO" id="GO:0006799">
    <property type="term" value="P:polyphosphate biosynthetic process"/>
    <property type="evidence" value="ECO:0007669"/>
    <property type="project" value="UniProtKB-ARBA"/>
</dbReference>
<feature type="compositionally biased region" description="Polar residues" evidence="6">
    <location>
        <begin position="593"/>
        <end position="611"/>
    </location>
</feature>
<evidence type="ECO:0000256" key="7">
    <source>
        <dbReference type="SAM" id="Phobius"/>
    </source>
</evidence>
<keyword evidence="11" id="KW-1185">Reference proteome</keyword>
<feature type="region of interest" description="Disordered" evidence="6">
    <location>
        <begin position="951"/>
        <end position="970"/>
    </location>
</feature>
<keyword evidence="4 7" id="KW-0472">Membrane</keyword>
<feature type="transmembrane region" description="Helical" evidence="7">
    <location>
        <begin position="731"/>
        <end position="750"/>
    </location>
</feature>
<evidence type="ECO:0000256" key="6">
    <source>
        <dbReference type="SAM" id="MobiDB-lite"/>
    </source>
</evidence>
<feature type="transmembrane region" description="Helical" evidence="7">
    <location>
        <begin position="771"/>
        <end position="789"/>
    </location>
</feature>
<feature type="compositionally biased region" description="Low complexity" evidence="6">
    <location>
        <begin position="1139"/>
        <end position="1148"/>
    </location>
</feature>
<dbReference type="Pfam" id="PF09359">
    <property type="entry name" value="VTC"/>
    <property type="match status" value="1"/>
</dbReference>
<evidence type="ECO:0000256" key="4">
    <source>
        <dbReference type="ARBA" id="ARBA00023136"/>
    </source>
</evidence>
<evidence type="ECO:0000259" key="9">
    <source>
        <dbReference type="Pfam" id="PF09359"/>
    </source>
</evidence>
<dbReference type="Gene3D" id="3.20.100.30">
    <property type="entry name" value="VTC, catalytic tunnel domain"/>
    <property type="match status" value="1"/>
</dbReference>
<accession>A0A9N8HA66</accession>
<sequence>MSTRRRSLNPRRESNKRQSRTPTSSLSNAPVYPNHNLSAFAIHEAALYAEISNACKRITHGHVALEAATTASHNHTGDDFTAFIEQWEAEISRVGDLLQAQQQNLEFSAKALLTNVEASLHKLLTDSDEEESEMDELSTNMEEESCAAEGVILSWRVKTEELVDACLKLQRFANQNKELLEEIGTYADEKLGTSCLVSLKRRFSQAPWKTGPNSALIVVLSDIYDMIRTAEERQRSGATAAGSKWVAPTSFERATTKYWVREDQLTDLLLAAVAESPLLVYGKSGRLTSKADCLSQRSEGDKLWDQLATPITSIYFDSPSMALYQERLPRREGAQLLRARWYGRRPTGTEVIFLELKTHHEKWINTKSVKERVAIREKDMVKFLSMENWNLNNAEAIALSACPTLDSQGLAKAADRLLRMHDLVVLHGLRPCVRTCYLRAAFQSSSSNALRLTIDRNITMIDESKTLPGSWCLPEDAIIQNTMATRVPFVVLEVKVAGDNATPAIAQDLELRGVIQEATKFSKFLTGAAAFNMDKIGKLPHWADHPAFAAVFAASYGGANTSSLTRNKVDDTSDNTSKTSSDGSSSDKAEKSFNPTASTAGTGRTPSQNAASFAKSGASTRRRGTSSSSALIPNVISSASAAADEEDTTKVRRKGPFGIGGLFACGQNSHKKSRSVAPKRPARVEPKSYFANERTFIQWISASLLLVTISVILLGIDSEHGATSTYARKSGIAVCCGAVIIVFYATYVYFRRLSLLSKGSAYGYIDHVGPFVLAVSVCGGVTVLLVYFLDEIRAAQAVAAKEVYLHEEIGQCYLHSNRGISKLEYQPSDIVVDKKRNALLVPSVQRILLHSLYPPLPNRENRVKTLIEIPNSNLEGLTVIDDRVFALSEGPKRTELIELQWNGEDDELSVIHRWKLSNSEEAEALAFVPDKTRRSGRLFVDVNRQIHIYNVPDPAATTPPQDSDEDDDSLVLSEAEASEPKELERIGSLNNHVLKSGLTEMKISSMYYFEGIAYILHDNEMLLRAWDLDEGELLADIPLPRVEGGFSKEWEGVALERREIVESQGNSLLTERNQNLRGSSEEPTTRSQLILHLALDTPAQIWSLAVEEGPSRGSLILPSCAVSAHASADSISEDESSDSLEGSAGRNG</sequence>
<comment type="caution">
    <text evidence="10">The sequence shown here is derived from an EMBL/GenBank/DDBJ whole genome shotgun (WGS) entry which is preliminary data.</text>
</comment>
<feature type="coiled-coil region" evidence="5">
    <location>
        <begin position="84"/>
        <end position="189"/>
    </location>
</feature>
<reference evidence="10" key="1">
    <citation type="submission" date="2020-06" db="EMBL/GenBank/DDBJ databases">
        <authorList>
            <consortium name="Plant Systems Biology data submission"/>
        </authorList>
    </citation>
    <scope>NUCLEOTIDE SEQUENCE</scope>
    <source>
        <strain evidence="10">D6</strain>
    </source>
</reference>
<feature type="compositionally biased region" description="Low complexity" evidence="6">
    <location>
        <begin position="574"/>
        <end position="584"/>
    </location>
</feature>
<feature type="domain" description="DUF202" evidence="8">
    <location>
        <begin position="687"/>
        <end position="753"/>
    </location>
</feature>
<feature type="region of interest" description="Disordered" evidence="6">
    <location>
        <begin position="563"/>
        <end position="630"/>
    </location>
</feature>
<keyword evidence="3 7" id="KW-1133">Transmembrane helix</keyword>
<evidence type="ECO:0000259" key="8">
    <source>
        <dbReference type="Pfam" id="PF02656"/>
    </source>
</evidence>
<dbReference type="GO" id="GO:0012505">
    <property type="term" value="C:endomembrane system"/>
    <property type="evidence" value="ECO:0007669"/>
    <property type="project" value="UniProtKB-SubCell"/>
</dbReference>
<feature type="transmembrane region" description="Helical" evidence="7">
    <location>
        <begin position="696"/>
        <end position="716"/>
    </location>
</feature>
<feature type="domain" description="VTC" evidence="9">
    <location>
        <begin position="253"/>
        <end position="531"/>
    </location>
</feature>
<organism evidence="10 11">
    <name type="scientific">Seminavis robusta</name>
    <dbReference type="NCBI Taxonomy" id="568900"/>
    <lineage>
        <taxon>Eukaryota</taxon>
        <taxon>Sar</taxon>
        <taxon>Stramenopiles</taxon>
        <taxon>Ochrophyta</taxon>
        <taxon>Bacillariophyta</taxon>
        <taxon>Bacillariophyceae</taxon>
        <taxon>Bacillariophycidae</taxon>
        <taxon>Naviculales</taxon>
        <taxon>Naviculaceae</taxon>
        <taxon>Seminavis</taxon>
    </lineage>
</organism>
<evidence type="ECO:0000256" key="1">
    <source>
        <dbReference type="ARBA" id="ARBA00004127"/>
    </source>
</evidence>
<evidence type="ECO:0000313" key="11">
    <source>
        <dbReference type="Proteomes" id="UP001153069"/>
    </source>
</evidence>
<gene>
    <name evidence="10" type="ORF">SEMRO_231_G093540.1</name>
</gene>
<dbReference type="OrthoDB" id="47577at2759"/>
<dbReference type="Pfam" id="PF02656">
    <property type="entry name" value="DUF202"/>
    <property type="match status" value="1"/>
</dbReference>
<evidence type="ECO:0000256" key="3">
    <source>
        <dbReference type="ARBA" id="ARBA00022989"/>
    </source>
</evidence>
<dbReference type="AlphaFoldDB" id="A0A9N8HA66"/>
<proteinExistence type="predicted"/>
<feature type="region of interest" description="Disordered" evidence="6">
    <location>
        <begin position="1127"/>
        <end position="1148"/>
    </location>
</feature>
<protein>
    <submittedName>
        <fullName evidence="10">Vacuolar transporter chaperone 4</fullName>
    </submittedName>
</protein>